<evidence type="ECO:0000256" key="7">
    <source>
        <dbReference type="ARBA" id="ARBA00023237"/>
    </source>
</evidence>
<evidence type="ECO:0000313" key="9">
    <source>
        <dbReference type="EMBL" id="BDG59015.1"/>
    </source>
</evidence>
<dbReference type="RefSeq" id="WP_264843135.1">
    <property type="nucleotide sequence ID" value="NZ_AP025628.1"/>
</dbReference>
<accession>A0AA35G6S9</accession>
<evidence type="ECO:0000256" key="4">
    <source>
        <dbReference type="ARBA" id="ARBA00022452"/>
    </source>
</evidence>
<evidence type="ECO:0000256" key="1">
    <source>
        <dbReference type="ARBA" id="ARBA00004442"/>
    </source>
</evidence>
<evidence type="ECO:0000313" key="10">
    <source>
        <dbReference type="Proteomes" id="UP001163687"/>
    </source>
</evidence>
<comment type="subcellular location">
    <subcellularLocation>
        <location evidence="1">Cell outer membrane</location>
    </subcellularLocation>
</comment>
<name>A0AA35G6S9_9FIRM</name>
<evidence type="ECO:0000256" key="2">
    <source>
        <dbReference type="ARBA" id="ARBA00007613"/>
    </source>
</evidence>
<dbReference type="GO" id="GO:1990281">
    <property type="term" value="C:efflux pump complex"/>
    <property type="evidence" value="ECO:0007669"/>
    <property type="project" value="TreeGrafter"/>
</dbReference>
<dbReference type="PANTHER" id="PTHR30026:SF20">
    <property type="entry name" value="OUTER MEMBRANE PROTEIN TOLC"/>
    <property type="match status" value="1"/>
</dbReference>
<keyword evidence="4" id="KW-1134">Transmembrane beta strand</keyword>
<evidence type="ECO:0008006" key="11">
    <source>
        <dbReference type="Google" id="ProtNLM"/>
    </source>
</evidence>
<dbReference type="AlphaFoldDB" id="A0AA35G6S9"/>
<evidence type="ECO:0000256" key="6">
    <source>
        <dbReference type="ARBA" id="ARBA00023136"/>
    </source>
</evidence>
<sequence>MTLLAVGLAFVAGGTGRAAGAGGEVSLSLGQATEKALASSQQVRLAELAVERDRLGVREARNLASTMRDLQDMPLPAESGPSGPGKIDVDLAVEVGPGQAQDALYVSERNVEAVKRQVQADAEQAYFSALLAQEAVKVRQESLRLAEEQLRLARVGLEAGVRARAEVLAAEVQVAQARAALQTEEKNRELAFAALRQKLGLPAETRITLTDPLAPGELPATTLDEALRHATENSLSLYQLSRGVEHQKKVVEIVARYLPGTFRHRKELYTQKQLEIRLEDARNQLELAVRGAYLDMVNAHAQIAQYDKAIEQAEENLRLQRLRYEAGLGTGVEVDGAASQLTAVRLQRLKAVYDFRVSRSKFDLLVQGPPVSTQVPAGQAAPGAPAGFGA</sequence>
<dbReference type="GO" id="GO:0015562">
    <property type="term" value="F:efflux transmembrane transporter activity"/>
    <property type="evidence" value="ECO:0007669"/>
    <property type="project" value="InterPro"/>
</dbReference>
<keyword evidence="8" id="KW-0175">Coiled coil</keyword>
<gene>
    <name evidence="9" type="ORF">caldi_01050</name>
</gene>
<dbReference type="InterPro" id="IPR003423">
    <property type="entry name" value="OMP_efflux"/>
</dbReference>
<keyword evidence="3" id="KW-0813">Transport</keyword>
<proteinExistence type="inferred from homology"/>
<comment type="similarity">
    <text evidence="2">Belongs to the outer membrane factor (OMF) (TC 1.B.17) family.</text>
</comment>
<keyword evidence="6" id="KW-0472">Membrane</keyword>
<dbReference type="GO" id="GO:0015288">
    <property type="term" value="F:porin activity"/>
    <property type="evidence" value="ECO:0007669"/>
    <property type="project" value="TreeGrafter"/>
</dbReference>
<dbReference type="Gene3D" id="1.20.1600.10">
    <property type="entry name" value="Outer membrane efflux proteins (OEP)"/>
    <property type="match status" value="2"/>
</dbReference>
<dbReference type="Pfam" id="PF02321">
    <property type="entry name" value="OEP"/>
    <property type="match status" value="2"/>
</dbReference>
<dbReference type="EMBL" id="AP025628">
    <property type="protein sequence ID" value="BDG59015.1"/>
    <property type="molecule type" value="Genomic_DNA"/>
</dbReference>
<evidence type="ECO:0000256" key="3">
    <source>
        <dbReference type="ARBA" id="ARBA00022448"/>
    </source>
</evidence>
<evidence type="ECO:0000256" key="5">
    <source>
        <dbReference type="ARBA" id="ARBA00022692"/>
    </source>
</evidence>
<dbReference type="GO" id="GO:0009279">
    <property type="term" value="C:cell outer membrane"/>
    <property type="evidence" value="ECO:0007669"/>
    <property type="project" value="UniProtKB-SubCell"/>
</dbReference>
<organism evidence="9 10">
    <name type="scientific">Caldinitratiruptor microaerophilus</name>
    <dbReference type="NCBI Taxonomy" id="671077"/>
    <lineage>
        <taxon>Bacteria</taxon>
        <taxon>Bacillati</taxon>
        <taxon>Bacillota</taxon>
        <taxon>Clostridia</taxon>
        <taxon>Eubacteriales</taxon>
        <taxon>Symbiobacteriaceae</taxon>
        <taxon>Caldinitratiruptor</taxon>
    </lineage>
</organism>
<keyword evidence="5" id="KW-0812">Transmembrane</keyword>
<dbReference type="PANTHER" id="PTHR30026">
    <property type="entry name" value="OUTER MEMBRANE PROTEIN TOLC"/>
    <property type="match status" value="1"/>
</dbReference>
<dbReference type="SUPFAM" id="SSF56954">
    <property type="entry name" value="Outer membrane efflux proteins (OEP)"/>
    <property type="match status" value="1"/>
</dbReference>
<dbReference type="Proteomes" id="UP001163687">
    <property type="component" value="Chromosome"/>
</dbReference>
<dbReference type="InterPro" id="IPR051906">
    <property type="entry name" value="TolC-like"/>
</dbReference>
<reference evidence="9" key="1">
    <citation type="submission" date="2022-03" db="EMBL/GenBank/DDBJ databases">
        <title>Complete genome sequence of Caldinitratiruptor microaerophilus.</title>
        <authorList>
            <person name="Mukaiyama R."/>
            <person name="Nishiyama T."/>
            <person name="Ueda K."/>
        </authorList>
    </citation>
    <scope>NUCLEOTIDE SEQUENCE</scope>
    <source>
        <strain evidence="9">JCM 16183</strain>
    </source>
</reference>
<evidence type="ECO:0000256" key="8">
    <source>
        <dbReference type="SAM" id="Coils"/>
    </source>
</evidence>
<dbReference type="KEGG" id="cmic:caldi_01050"/>
<protein>
    <recommendedName>
        <fullName evidence="11">TolC family protein</fullName>
    </recommendedName>
</protein>
<feature type="coiled-coil region" evidence="8">
    <location>
        <begin position="271"/>
        <end position="323"/>
    </location>
</feature>
<keyword evidence="10" id="KW-1185">Reference proteome</keyword>
<keyword evidence="7" id="KW-0998">Cell outer membrane</keyword>